<dbReference type="RefSeq" id="WP_311662959.1">
    <property type="nucleotide sequence ID" value="NZ_JAVRHT010000014.1"/>
</dbReference>
<reference evidence="5 6" key="1">
    <citation type="submission" date="2023-09" db="EMBL/GenBank/DDBJ databases">
        <authorList>
            <person name="Rey-Velasco X."/>
        </authorList>
    </citation>
    <scope>NUCLEOTIDE SEQUENCE [LARGE SCALE GENOMIC DNA]</scope>
    <source>
        <strain evidence="5 6">F394</strain>
    </source>
</reference>
<dbReference type="SUPFAM" id="SSF48452">
    <property type="entry name" value="TPR-like"/>
    <property type="match status" value="1"/>
</dbReference>
<dbReference type="InterPro" id="IPR011990">
    <property type="entry name" value="TPR-like_helical_dom_sf"/>
</dbReference>
<keyword evidence="3" id="KW-1133">Transmembrane helix</keyword>
<evidence type="ECO:0000313" key="6">
    <source>
        <dbReference type="Proteomes" id="UP001267426"/>
    </source>
</evidence>
<keyword evidence="6" id="KW-1185">Reference proteome</keyword>
<keyword evidence="3" id="KW-0472">Membrane</keyword>
<name>A0ABU3BQQ5_9BACT</name>
<accession>A0ABU3BQQ5</accession>
<feature type="compositionally biased region" description="Low complexity" evidence="2">
    <location>
        <begin position="126"/>
        <end position="143"/>
    </location>
</feature>
<feature type="transmembrane region" description="Helical" evidence="3">
    <location>
        <begin position="98"/>
        <end position="120"/>
    </location>
</feature>
<protein>
    <submittedName>
        <fullName evidence="5">Zinc ribbon domain-containing protein</fullName>
    </submittedName>
</protein>
<organism evidence="5 6">
    <name type="scientific">Rubrivirga litoralis</name>
    <dbReference type="NCBI Taxonomy" id="3075598"/>
    <lineage>
        <taxon>Bacteria</taxon>
        <taxon>Pseudomonadati</taxon>
        <taxon>Rhodothermota</taxon>
        <taxon>Rhodothermia</taxon>
        <taxon>Rhodothermales</taxon>
        <taxon>Rubricoccaceae</taxon>
        <taxon>Rubrivirga</taxon>
    </lineage>
</organism>
<evidence type="ECO:0000256" key="3">
    <source>
        <dbReference type="SAM" id="Phobius"/>
    </source>
</evidence>
<dbReference type="PROSITE" id="PS50005">
    <property type="entry name" value="TPR"/>
    <property type="match status" value="1"/>
</dbReference>
<keyword evidence="1" id="KW-0802">TPR repeat</keyword>
<feature type="domain" description="DZANK-type" evidence="4">
    <location>
        <begin position="6"/>
        <end position="59"/>
    </location>
</feature>
<dbReference type="InterPro" id="IPR025874">
    <property type="entry name" value="DZR"/>
</dbReference>
<feature type="region of interest" description="Disordered" evidence="2">
    <location>
        <begin position="66"/>
        <end position="86"/>
    </location>
</feature>
<dbReference type="Proteomes" id="UP001267426">
    <property type="component" value="Unassembled WGS sequence"/>
</dbReference>
<comment type="caution">
    <text evidence="5">The sequence shown here is derived from an EMBL/GenBank/DDBJ whole genome shotgun (WGS) entry which is preliminary data.</text>
</comment>
<evidence type="ECO:0000256" key="2">
    <source>
        <dbReference type="SAM" id="MobiDB-lite"/>
    </source>
</evidence>
<proteinExistence type="predicted"/>
<dbReference type="Pfam" id="PF12773">
    <property type="entry name" value="DZR"/>
    <property type="match status" value="1"/>
</dbReference>
<evidence type="ECO:0000313" key="5">
    <source>
        <dbReference type="EMBL" id="MDT0631617.1"/>
    </source>
</evidence>
<sequence>MSSTACASCGAAVRDGAAVCDLCGTTVDGPAASGDADGVVCPRCGHVAPPGSRFCNRCGERFEADEARAPSAPPRPAPVAGATASGGAGASSAGAKRAFVVVGVGIAAVVLLYGATLLSADRDAPDAAPTAAADDLGPAGPVPEGTPALPDTLQTAADAFAAQGTGAGWYESGRYYLTAAFNASGTDPTASVQWARRAITDFEKSLELGESADVRVALAEAAAFDPTDPMRPVLELQAALTADPANVPAHFLMGERRFLIGRLDSARASFERVLELAPPGDPLRERARTALLAVQQAEAPAG</sequence>
<gene>
    <name evidence="5" type="ORF">RM540_07625</name>
</gene>
<feature type="region of interest" description="Disordered" evidence="2">
    <location>
        <begin position="125"/>
        <end position="150"/>
    </location>
</feature>
<keyword evidence="3" id="KW-0812">Transmembrane</keyword>
<dbReference type="EMBL" id="JAVRHT010000014">
    <property type="protein sequence ID" value="MDT0631617.1"/>
    <property type="molecule type" value="Genomic_DNA"/>
</dbReference>
<dbReference type="InterPro" id="IPR019734">
    <property type="entry name" value="TPR_rpt"/>
</dbReference>
<dbReference type="Gene3D" id="1.25.40.10">
    <property type="entry name" value="Tetratricopeptide repeat domain"/>
    <property type="match status" value="1"/>
</dbReference>
<evidence type="ECO:0000259" key="4">
    <source>
        <dbReference type="Pfam" id="PF12773"/>
    </source>
</evidence>
<feature type="repeat" description="TPR" evidence="1">
    <location>
        <begin position="247"/>
        <end position="280"/>
    </location>
</feature>
<evidence type="ECO:0000256" key="1">
    <source>
        <dbReference type="PROSITE-ProRule" id="PRU00339"/>
    </source>
</evidence>